<dbReference type="PANTHER" id="PTHR35174">
    <property type="entry name" value="BLL7171 PROTEIN-RELATED"/>
    <property type="match status" value="1"/>
</dbReference>
<dbReference type="EMBL" id="LAJG01000023">
    <property type="protein sequence ID" value="KKB77986.1"/>
    <property type="molecule type" value="Genomic_DNA"/>
</dbReference>
<dbReference type="InterPro" id="IPR011008">
    <property type="entry name" value="Dimeric_a/b-barrel"/>
</dbReference>
<keyword evidence="4" id="KW-1185">Reference proteome</keyword>
<feature type="domain" description="YCII-related" evidence="2">
    <location>
        <begin position="1"/>
        <end position="113"/>
    </location>
</feature>
<dbReference type="AlphaFoldDB" id="A0A0F5L6F3"/>
<evidence type="ECO:0000259" key="2">
    <source>
        <dbReference type="Pfam" id="PF03795"/>
    </source>
</evidence>
<accession>A0A0F5L6F3</accession>
<name>A0A0F5L6F3_9HYPH</name>
<dbReference type="STRING" id="361041.VW35_12750"/>
<evidence type="ECO:0000256" key="1">
    <source>
        <dbReference type="ARBA" id="ARBA00007689"/>
    </source>
</evidence>
<gene>
    <name evidence="3" type="ORF">VW35_12750</name>
</gene>
<dbReference type="SUPFAM" id="SSF54909">
    <property type="entry name" value="Dimeric alpha+beta barrel"/>
    <property type="match status" value="1"/>
</dbReference>
<dbReference type="InterPro" id="IPR005545">
    <property type="entry name" value="YCII"/>
</dbReference>
<protein>
    <recommendedName>
        <fullName evidence="2">YCII-related domain-containing protein</fullName>
    </recommendedName>
</protein>
<proteinExistence type="inferred from homology"/>
<evidence type="ECO:0000313" key="4">
    <source>
        <dbReference type="Proteomes" id="UP000033514"/>
    </source>
</evidence>
<organism evidence="3 4">
    <name type="scientific">Devosia soli</name>
    <dbReference type="NCBI Taxonomy" id="361041"/>
    <lineage>
        <taxon>Bacteria</taxon>
        <taxon>Pseudomonadati</taxon>
        <taxon>Pseudomonadota</taxon>
        <taxon>Alphaproteobacteria</taxon>
        <taxon>Hyphomicrobiales</taxon>
        <taxon>Devosiaceae</taxon>
        <taxon>Devosia</taxon>
    </lineage>
</organism>
<dbReference type="RefSeq" id="WP_046143445.1">
    <property type="nucleotide sequence ID" value="NZ_LAJG01000023.1"/>
</dbReference>
<dbReference type="PANTHER" id="PTHR35174:SF3">
    <property type="entry name" value="BLL7171 PROTEIN"/>
    <property type="match status" value="1"/>
</dbReference>
<sequence length="132" mass="15006">MKFLCLFHFAPDAFAEVTPEEMRRLEDATIEHDYKLRESGHLLIASPLEAASTEKVIDRRRHLKVQQTDGPFAEAKEVVGGVVLVEARNMDEALGLFADDPIAAYARIQIRPLREDHRHSETGQARPEFRTP</sequence>
<dbReference type="Pfam" id="PF03795">
    <property type="entry name" value="YCII"/>
    <property type="match status" value="1"/>
</dbReference>
<comment type="caution">
    <text evidence="3">The sequence shown here is derived from an EMBL/GenBank/DDBJ whole genome shotgun (WGS) entry which is preliminary data.</text>
</comment>
<reference evidence="3 4" key="1">
    <citation type="submission" date="2015-03" db="EMBL/GenBank/DDBJ databases">
        <authorList>
            <person name="Hassan Y.I."/>
            <person name="Lepp D."/>
            <person name="Zhou T."/>
        </authorList>
    </citation>
    <scope>NUCLEOTIDE SEQUENCE [LARGE SCALE GENOMIC DNA]</scope>
    <source>
        <strain evidence="3 4">GH2-10</strain>
    </source>
</reference>
<dbReference type="Gene3D" id="3.30.70.1060">
    <property type="entry name" value="Dimeric alpha+beta barrel"/>
    <property type="match status" value="1"/>
</dbReference>
<evidence type="ECO:0000313" key="3">
    <source>
        <dbReference type="EMBL" id="KKB77986.1"/>
    </source>
</evidence>
<dbReference type="PATRIC" id="fig|361041.3.peg.1932"/>
<comment type="similarity">
    <text evidence="1">Belongs to the YciI family.</text>
</comment>
<dbReference type="OrthoDB" id="9807535at2"/>
<dbReference type="Proteomes" id="UP000033514">
    <property type="component" value="Unassembled WGS sequence"/>
</dbReference>